<feature type="repeat" description="TPR" evidence="1">
    <location>
        <begin position="199"/>
        <end position="232"/>
    </location>
</feature>
<accession>A0A1X0QZG3</accession>
<keyword evidence="3" id="KW-0808">Transferase</keyword>
<feature type="region of interest" description="Disordered" evidence="2">
    <location>
        <begin position="522"/>
        <end position="543"/>
    </location>
</feature>
<name>A0A1X0QZG3_RHIZD</name>
<feature type="region of interest" description="Disordered" evidence="2">
    <location>
        <begin position="664"/>
        <end position="689"/>
    </location>
</feature>
<feature type="compositionally biased region" description="Acidic residues" evidence="2">
    <location>
        <begin position="669"/>
        <end position="689"/>
    </location>
</feature>
<dbReference type="Pfam" id="PF13432">
    <property type="entry name" value="TPR_16"/>
    <property type="match status" value="1"/>
</dbReference>
<reference evidence="3" key="1">
    <citation type="journal article" date="2016" name="Proc. Natl. Acad. Sci. U.S.A.">
        <title>Lipid metabolic changes in an early divergent fungus govern the establishment of a mutualistic symbiosis with endobacteria.</title>
        <authorList>
            <person name="Lastovetsky O.A."/>
            <person name="Gaspar M.L."/>
            <person name="Mondo S.J."/>
            <person name="LaButti K.M."/>
            <person name="Sandor L."/>
            <person name="Grigoriev I.V."/>
            <person name="Henry S.A."/>
            <person name="Pawlowska T.E."/>
        </authorList>
    </citation>
    <scope>NUCLEOTIDE SEQUENCE [LARGE SCALE GENOMIC DNA]</scope>
    <source>
        <strain evidence="3">ATCC 52814</strain>
    </source>
</reference>
<dbReference type="InterPro" id="IPR039340">
    <property type="entry name" value="Tfc4/TFIIIC-102/Sfc4"/>
</dbReference>
<dbReference type="InterPro" id="IPR019734">
    <property type="entry name" value="TPR_rpt"/>
</dbReference>
<feature type="repeat" description="TPR" evidence="1">
    <location>
        <begin position="452"/>
        <end position="485"/>
    </location>
</feature>
<organism evidence="3">
    <name type="scientific">Rhizopus microsporus var. microsporus</name>
    <dbReference type="NCBI Taxonomy" id="86635"/>
    <lineage>
        <taxon>Eukaryota</taxon>
        <taxon>Fungi</taxon>
        <taxon>Fungi incertae sedis</taxon>
        <taxon>Mucoromycota</taxon>
        <taxon>Mucoromycotina</taxon>
        <taxon>Mucoromycetes</taxon>
        <taxon>Mucorales</taxon>
        <taxon>Mucorineae</taxon>
        <taxon>Rhizopodaceae</taxon>
        <taxon>Rhizopus</taxon>
    </lineage>
</organism>
<evidence type="ECO:0000256" key="1">
    <source>
        <dbReference type="PROSITE-ProRule" id="PRU00339"/>
    </source>
</evidence>
<dbReference type="GO" id="GO:0006383">
    <property type="term" value="P:transcription by RNA polymerase III"/>
    <property type="evidence" value="ECO:0007669"/>
    <property type="project" value="InterPro"/>
</dbReference>
<dbReference type="GO" id="GO:0016740">
    <property type="term" value="F:transferase activity"/>
    <property type="evidence" value="ECO:0007669"/>
    <property type="project" value="UniProtKB-KW"/>
</dbReference>
<keyword evidence="1" id="KW-0802">TPR repeat</keyword>
<dbReference type="EMBL" id="KV921952">
    <property type="protein sequence ID" value="ORE05140.1"/>
    <property type="molecule type" value="Genomic_DNA"/>
</dbReference>
<protein>
    <submittedName>
        <fullName evidence="3">Protein prenylyltransferase</fullName>
    </submittedName>
</protein>
<gene>
    <name evidence="3" type="ORF">BCV72DRAFT_243040</name>
</gene>
<dbReference type="GO" id="GO:0000127">
    <property type="term" value="C:transcription factor TFIIIC complex"/>
    <property type="evidence" value="ECO:0007669"/>
    <property type="project" value="TreeGrafter"/>
</dbReference>
<dbReference type="Gene3D" id="1.25.40.10">
    <property type="entry name" value="Tetratricopeptide repeat domain"/>
    <property type="match status" value="3"/>
</dbReference>
<dbReference type="PROSITE" id="PS50005">
    <property type="entry name" value="TPR"/>
    <property type="match status" value="4"/>
</dbReference>
<dbReference type="SUPFAM" id="SSF48452">
    <property type="entry name" value="TPR-like"/>
    <property type="match status" value="2"/>
</dbReference>
<dbReference type="SMART" id="SM00028">
    <property type="entry name" value="TPR"/>
    <property type="match status" value="8"/>
</dbReference>
<dbReference type="PANTHER" id="PTHR23082">
    <property type="entry name" value="TRANSCRIPTION INITIATION FACTOR IIIC TFIIIC , POLYPEPTIDE 3-RELATED"/>
    <property type="match status" value="1"/>
</dbReference>
<sequence>MPPKKALDTDPEEKESFESFLTSLEEETNIVSEEEEEEIEEESLLDVEDNDDELIDELMSEEDELIDDSEITDLLNSSLKKRELLKTGGTEEMERDMEEFDNNLAINTGIGKLKRGVKRKITAGEVRLPEEVKRKLGEANALYIGKDYGNAIAMLQEVITDHPEAYPAWNTLGLVHEELGNTAKSLQLRMVAAHMCNDASLWKELGQKSIESDASKQAIYCFSKALTLDPSDVDVLWDRSFLYKQTGRNAEAIEGFKKILEIMPHHFKVINEMAQIYRAEGKTQEAIQMYEDAIVYHTENDTGEDEADGEEEEEFSDKLGYSEINMLSELYLVLNDYSRCLDTIKTGLRLIQHRQHETWWIDHADDDDEYFGDDDARTDFPIELRVRMGVCRVYLGPIKVANKHFEYLLQYPATTYPDLHQDIAYAYYDKRHYELALKVFQRIIDASDEVEVDLLIRTADCYREMGELDTAVMFYINVLEEQPENLDVMVSLATVYEEQGKEEQALDLLEFGKYLEARRLKEASKSQEEGRTEAGSNDASKKASIFDESRARTVKELYDIRRARRLREEQEKEVAAIALFQRLDEIDKHTGPDVVGMNRALMRDYMRAAQELWEGFYAIRAFFSSTRSKRFEGFYAIRRGKKRPNAHSRLDARYMAQRLRKRVKKESEDAANNEEMDEEDKQDEKEAEEEMKMSAATHFRTIPFTKWCYVFLRYAFMLAVSKRKEETHELLRRCFEANVFFQDLKMKTSIKLAQIGCGIITKHEFMVQDGARWLCNFYQFQNDPFRIYTAVLNGASSSYSGLISYSQLKYTSRIVRLMDALVLNSKGTGANNVPLDEIKELDDAIRAMNVDPSANEQNYMRFYEVPTNTDMQSLFRIEAKSLSRPNPIILTLFAHLMSISRNHLAATLFYMRAYAIAPRDPVNTLCLGMSFLQASTQRRCDNRHLLIVQGMLFMQEYMRIMGRCQESEYNMAVAFHLIGLTHLAVPHYERVLCLPSKAKAHIEKEKPIEDVYKWPVDDMDEDDNEDEEYDETDLKHEAAYNLHLIYVINGSPALAEILMMKYCTI</sequence>
<dbReference type="PANTHER" id="PTHR23082:SF0">
    <property type="entry name" value="GENERAL TRANSCRIPTION FACTOR 3C POLYPEPTIDE 3"/>
    <property type="match status" value="1"/>
</dbReference>
<evidence type="ECO:0000313" key="3">
    <source>
        <dbReference type="EMBL" id="ORE05140.1"/>
    </source>
</evidence>
<proteinExistence type="predicted"/>
<dbReference type="AlphaFoldDB" id="A0A1X0QZG3"/>
<feature type="region of interest" description="Disordered" evidence="2">
    <location>
        <begin position="24"/>
        <end position="44"/>
    </location>
</feature>
<dbReference type="Pfam" id="PF13176">
    <property type="entry name" value="TPR_7"/>
    <property type="match status" value="1"/>
</dbReference>
<feature type="repeat" description="TPR" evidence="1">
    <location>
        <begin position="233"/>
        <end position="266"/>
    </location>
</feature>
<dbReference type="VEuPathDB" id="FungiDB:BCV72DRAFT_243040"/>
<feature type="repeat" description="TPR" evidence="1">
    <location>
        <begin position="267"/>
        <end position="300"/>
    </location>
</feature>
<feature type="compositionally biased region" description="Basic and acidic residues" evidence="2">
    <location>
        <begin position="522"/>
        <end position="532"/>
    </location>
</feature>
<dbReference type="Proteomes" id="UP000242414">
    <property type="component" value="Unassembled WGS sequence"/>
</dbReference>
<evidence type="ECO:0000256" key="2">
    <source>
        <dbReference type="SAM" id="MobiDB-lite"/>
    </source>
</evidence>
<dbReference type="InterPro" id="IPR011990">
    <property type="entry name" value="TPR-like_helical_dom_sf"/>
</dbReference>
<dbReference type="OrthoDB" id="9991317at2759"/>